<dbReference type="Proteomes" id="UP001303373">
    <property type="component" value="Chromosome 4"/>
</dbReference>
<keyword evidence="4" id="KW-1185">Reference proteome</keyword>
<sequence>MTTVALTATFTPPADCLSKYYKYGSNQLVGPQTASCYPPGWSSTTTTFYSPGVCPAGYVTACSNVATASSITETHATCCPVNYQCQNGGLATTALMCNSLIGAQTFTYTIFDEAANTVQTVETGGLGGYMNAYGVSLRYQAKDLEMTVTETASVSASATSAVASTSGTSQSGGLSTGAKAGIGVGVALGCILLVTLGVFFLMRRRKRGPSADDVATAQPALGRNDIELLHHDPEPEELHTDGKRDHKFGLSEAPSDRPVGELDSGPEPRHELQ</sequence>
<dbReference type="EMBL" id="CP138583">
    <property type="protein sequence ID" value="WPG99987.1"/>
    <property type="molecule type" value="Genomic_DNA"/>
</dbReference>
<feature type="region of interest" description="Disordered" evidence="1">
    <location>
        <begin position="210"/>
        <end position="273"/>
    </location>
</feature>
<feature type="transmembrane region" description="Helical" evidence="2">
    <location>
        <begin position="180"/>
        <end position="201"/>
    </location>
</feature>
<protein>
    <submittedName>
        <fullName evidence="3">Uncharacterized protein</fullName>
    </submittedName>
</protein>
<evidence type="ECO:0000313" key="3">
    <source>
        <dbReference type="EMBL" id="WPG99987.1"/>
    </source>
</evidence>
<evidence type="ECO:0000313" key="4">
    <source>
        <dbReference type="Proteomes" id="UP001303373"/>
    </source>
</evidence>
<organism evidence="3 4">
    <name type="scientific">Acrodontium crateriforme</name>
    <dbReference type="NCBI Taxonomy" id="150365"/>
    <lineage>
        <taxon>Eukaryota</taxon>
        <taxon>Fungi</taxon>
        <taxon>Dikarya</taxon>
        <taxon>Ascomycota</taxon>
        <taxon>Pezizomycotina</taxon>
        <taxon>Dothideomycetes</taxon>
        <taxon>Dothideomycetidae</taxon>
        <taxon>Mycosphaerellales</taxon>
        <taxon>Teratosphaeriaceae</taxon>
        <taxon>Acrodontium</taxon>
    </lineage>
</organism>
<keyword evidence="2" id="KW-1133">Transmembrane helix</keyword>
<gene>
    <name evidence="3" type="ORF">R9X50_00281100</name>
</gene>
<dbReference type="CDD" id="cd12087">
    <property type="entry name" value="TM_EGFR-like"/>
    <property type="match status" value="1"/>
</dbReference>
<evidence type="ECO:0000256" key="2">
    <source>
        <dbReference type="SAM" id="Phobius"/>
    </source>
</evidence>
<feature type="compositionally biased region" description="Basic and acidic residues" evidence="1">
    <location>
        <begin position="224"/>
        <end position="273"/>
    </location>
</feature>
<accession>A0AAQ3M290</accession>
<keyword evidence="2" id="KW-0472">Membrane</keyword>
<keyword evidence="2" id="KW-0812">Transmembrane</keyword>
<reference evidence="3 4" key="1">
    <citation type="submission" date="2023-11" db="EMBL/GenBank/DDBJ databases">
        <title>An acidophilic fungus is an integral part of prey digestion in a carnivorous sundew plant.</title>
        <authorList>
            <person name="Tsai I.J."/>
        </authorList>
    </citation>
    <scope>NUCLEOTIDE SEQUENCE [LARGE SCALE GENOMIC DNA]</scope>
    <source>
        <strain evidence="3">169a</strain>
    </source>
</reference>
<proteinExistence type="predicted"/>
<evidence type="ECO:0000256" key="1">
    <source>
        <dbReference type="SAM" id="MobiDB-lite"/>
    </source>
</evidence>
<dbReference type="AlphaFoldDB" id="A0AAQ3M290"/>
<name>A0AAQ3M290_9PEZI</name>